<accession>A0ABQ3YBK9</accession>
<proteinExistence type="predicted"/>
<keyword evidence="3" id="KW-1185">Reference proteome</keyword>
<feature type="compositionally biased region" description="Low complexity" evidence="1">
    <location>
        <begin position="32"/>
        <end position="51"/>
    </location>
</feature>
<dbReference type="Proteomes" id="UP000609879">
    <property type="component" value="Unassembled WGS sequence"/>
</dbReference>
<sequence length="98" mass="10095">MGRMTTTGARRTLLLRSLLAVLLFVLLAQVATPQRPSVPSSARAAVPSSAVTQTTPASSHEPGDDAESEQAPSDRATVLITQFTAGVRGSRAPPAASL</sequence>
<dbReference type="EMBL" id="BOMI01000121">
    <property type="protein sequence ID" value="GID77417.1"/>
    <property type="molecule type" value="Genomic_DNA"/>
</dbReference>
<evidence type="ECO:0000313" key="3">
    <source>
        <dbReference type="Proteomes" id="UP000609879"/>
    </source>
</evidence>
<evidence type="ECO:0000256" key="1">
    <source>
        <dbReference type="SAM" id="MobiDB-lite"/>
    </source>
</evidence>
<name>A0ABQ3YBK9_9ACTN</name>
<gene>
    <name evidence="2" type="ORF">Ade02nite_60580</name>
</gene>
<feature type="region of interest" description="Disordered" evidence="1">
    <location>
        <begin position="32"/>
        <end position="76"/>
    </location>
</feature>
<comment type="caution">
    <text evidence="2">The sequence shown here is derived from an EMBL/GenBank/DDBJ whole genome shotgun (WGS) entry which is preliminary data.</text>
</comment>
<reference evidence="2 3" key="1">
    <citation type="submission" date="2021-01" db="EMBL/GenBank/DDBJ databases">
        <title>Whole genome shotgun sequence of Actinoplanes deccanensis NBRC 13994.</title>
        <authorList>
            <person name="Komaki H."/>
            <person name="Tamura T."/>
        </authorList>
    </citation>
    <scope>NUCLEOTIDE SEQUENCE [LARGE SCALE GENOMIC DNA]</scope>
    <source>
        <strain evidence="2 3">NBRC 13994</strain>
    </source>
</reference>
<evidence type="ECO:0000313" key="2">
    <source>
        <dbReference type="EMBL" id="GID77417.1"/>
    </source>
</evidence>
<organism evidence="2 3">
    <name type="scientific">Paractinoplanes deccanensis</name>
    <dbReference type="NCBI Taxonomy" id="113561"/>
    <lineage>
        <taxon>Bacteria</taxon>
        <taxon>Bacillati</taxon>
        <taxon>Actinomycetota</taxon>
        <taxon>Actinomycetes</taxon>
        <taxon>Micromonosporales</taxon>
        <taxon>Micromonosporaceae</taxon>
        <taxon>Paractinoplanes</taxon>
    </lineage>
</organism>
<protein>
    <submittedName>
        <fullName evidence="2">Uncharacterized protein</fullName>
    </submittedName>
</protein>